<gene>
    <name evidence="1" type="ORF">BpHYR1_045891</name>
</gene>
<dbReference type="EMBL" id="REGN01001916">
    <property type="protein sequence ID" value="RNA31627.1"/>
    <property type="molecule type" value="Genomic_DNA"/>
</dbReference>
<evidence type="ECO:0000313" key="2">
    <source>
        <dbReference type="Proteomes" id="UP000276133"/>
    </source>
</evidence>
<name>A0A3M7S7L4_BRAPC</name>
<sequence>MILENLKNRKRWLININHFSTDLTRGFYVNLLWPKNCKSTSLQEKLTNVWSVKSSDICSKLFCHFLAKVNLLNELAHVVKNILVPHSFLILLKINII</sequence>
<protein>
    <submittedName>
        <fullName evidence="1">Uncharacterized protein</fullName>
    </submittedName>
</protein>
<dbReference type="AlphaFoldDB" id="A0A3M7S7L4"/>
<proteinExistence type="predicted"/>
<accession>A0A3M7S7L4</accession>
<dbReference type="Proteomes" id="UP000276133">
    <property type="component" value="Unassembled WGS sequence"/>
</dbReference>
<evidence type="ECO:0000313" key="1">
    <source>
        <dbReference type="EMBL" id="RNA31627.1"/>
    </source>
</evidence>
<comment type="caution">
    <text evidence="1">The sequence shown here is derived from an EMBL/GenBank/DDBJ whole genome shotgun (WGS) entry which is preliminary data.</text>
</comment>
<reference evidence="1 2" key="1">
    <citation type="journal article" date="2018" name="Sci. Rep.">
        <title>Genomic signatures of local adaptation to the degree of environmental predictability in rotifers.</title>
        <authorList>
            <person name="Franch-Gras L."/>
            <person name="Hahn C."/>
            <person name="Garcia-Roger E.M."/>
            <person name="Carmona M.J."/>
            <person name="Serra M."/>
            <person name="Gomez A."/>
        </authorList>
    </citation>
    <scope>NUCLEOTIDE SEQUENCE [LARGE SCALE GENOMIC DNA]</scope>
    <source>
        <strain evidence="1">HYR1</strain>
    </source>
</reference>
<organism evidence="1 2">
    <name type="scientific">Brachionus plicatilis</name>
    <name type="common">Marine rotifer</name>
    <name type="synonym">Brachionus muelleri</name>
    <dbReference type="NCBI Taxonomy" id="10195"/>
    <lineage>
        <taxon>Eukaryota</taxon>
        <taxon>Metazoa</taxon>
        <taxon>Spiralia</taxon>
        <taxon>Gnathifera</taxon>
        <taxon>Rotifera</taxon>
        <taxon>Eurotatoria</taxon>
        <taxon>Monogononta</taxon>
        <taxon>Pseudotrocha</taxon>
        <taxon>Ploima</taxon>
        <taxon>Brachionidae</taxon>
        <taxon>Brachionus</taxon>
    </lineage>
</organism>
<keyword evidence="2" id="KW-1185">Reference proteome</keyword>